<dbReference type="GO" id="GO:0004519">
    <property type="term" value="F:endonuclease activity"/>
    <property type="evidence" value="ECO:0007669"/>
    <property type="project" value="UniProtKB-KW"/>
</dbReference>
<evidence type="ECO:0000256" key="2">
    <source>
        <dbReference type="ARBA" id="ARBA00022649"/>
    </source>
</evidence>
<comment type="similarity">
    <text evidence="1">Belongs to the HicA mRNA interferase family.</text>
</comment>
<protein>
    <submittedName>
        <fullName evidence="8">Putative RNA binding protein YcfA (HicA-like mRNA interferase family)</fullName>
    </submittedName>
</protein>
<proteinExistence type="inferred from homology"/>
<evidence type="ECO:0000313" key="8">
    <source>
        <dbReference type="EMBL" id="TWI90698.1"/>
    </source>
</evidence>
<organism evidence="8 9">
    <name type="scientific">Chitinophaga japonensis</name>
    <name type="common">Flexibacter japonensis</name>
    <dbReference type="NCBI Taxonomy" id="104662"/>
    <lineage>
        <taxon>Bacteria</taxon>
        <taxon>Pseudomonadati</taxon>
        <taxon>Bacteroidota</taxon>
        <taxon>Chitinophagia</taxon>
        <taxon>Chitinophagales</taxon>
        <taxon>Chitinophagaceae</taxon>
        <taxon>Chitinophaga</taxon>
    </lineage>
</organism>
<evidence type="ECO:0000256" key="3">
    <source>
        <dbReference type="ARBA" id="ARBA00022722"/>
    </source>
</evidence>
<dbReference type="AlphaFoldDB" id="A0A562TBL5"/>
<accession>A0A562TBL5</accession>
<keyword evidence="3" id="KW-0540">Nuclease</keyword>
<keyword evidence="2" id="KW-1277">Toxin-antitoxin system</keyword>
<dbReference type="Pfam" id="PF07927">
    <property type="entry name" value="HicA_toxin"/>
    <property type="match status" value="1"/>
</dbReference>
<dbReference type="InterPro" id="IPR012933">
    <property type="entry name" value="HicA_mRNA_interferase"/>
</dbReference>
<evidence type="ECO:0000256" key="5">
    <source>
        <dbReference type="ARBA" id="ARBA00022801"/>
    </source>
</evidence>
<dbReference type="SUPFAM" id="SSF54786">
    <property type="entry name" value="YcfA/nrd intein domain"/>
    <property type="match status" value="1"/>
</dbReference>
<dbReference type="OrthoDB" id="9798547at2"/>
<name>A0A562TBL5_CHIJA</name>
<reference evidence="8 9" key="1">
    <citation type="journal article" date="2013" name="Stand. Genomic Sci.">
        <title>Genomic Encyclopedia of Type Strains, Phase I: The one thousand microbial genomes (KMG-I) project.</title>
        <authorList>
            <person name="Kyrpides N.C."/>
            <person name="Woyke T."/>
            <person name="Eisen J.A."/>
            <person name="Garrity G."/>
            <person name="Lilburn T.G."/>
            <person name="Beck B.J."/>
            <person name="Whitman W.B."/>
            <person name="Hugenholtz P."/>
            <person name="Klenk H.P."/>
        </authorList>
    </citation>
    <scope>NUCLEOTIDE SEQUENCE [LARGE SCALE GENOMIC DNA]</scope>
    <source>
        <strain evidence="8 9">DSM 13484</strain>
    </source>
</reference>
<keyword evidence="5" id="KW-0378">Hydrolase</keyword>
<gene>
    <name evidence="8" type="ORF">LX66_0058</name>
</gene>
<keyword evidence="7" id="KW-0346">Stress response</keyword>
<dbReference type="Gene3D" id="3.30.920.30">
    <property type="entry name" value="Hypothetical protein"/>
    <property type="match status" value="1"/>
</dbReference>
<evidence type="ECO:0000256" key="4">
    <source>
        <dbReference type="ARBA" id="ARBA00022759"/>
    </source>
</evidence>
<keyword evidence="4" id="KW-0255">Endonuclease</keyword>
<evidence type="ECO:0000256" key="6">
    <source>
        <dbReference type="ARBA" id="ARBA00022884"/>
    </source>
</evidence>
<sequence>MKCSELLRRLKREGWIIHRSGKGSHKLLIHPDKQGVEIVFPDHGSDEIAKGLASRILKQAGLK</sequence>
<evidence type="ECO:0000313" key="9">
    <source>
        <dbReference type="Proteomes" id="UP000316778"/>
    </source>
</evidence>
<evidence type="ECO:0000256" key="7">
    <source>
        <dbReference type="ARBA" id="ARBA00023016"/>
    </source>
</evidence>
<dbReference type="RefSeq" id="WP_145709887.1">
    <property type="nucleotide sequence ID" value="NZ_BAAAFY010000001.1"/>
</dbReference>
<dbReference type="GO" id="GO:0016787">
    <property type="term" value="F:hydrolase activity"/>
    <property type="evidence" value="ECO:0007669"/>
    <property type="project" value="UniProtKB-KW"/>
</dbReference>
<dbReference type="InterPro" id="IPR038570">
    <property type="entry name" value="HicA_sf"/>
</dbReference>
<comment type="caution">
    <text evidence="8">The sequence shown here is derived from an EMBL/GenBank/DDBJ whole genome shotgun (WGS) entry which is preliminary data.</text>
</comment>
<evidence type="ECO:0000256" key="1">
    <source>
        <dbReference type="ARBA" id="ARBA00006620"/>
    </source>
</evidence>
<dbReference type="EMBL" id="VLLG01000002">
    <property type="protein sequence ID" value="TWI90698.1"/>
    <property type="molecule type" value="Genomic_DNA"/>
</dbReference>
<dbReference type="GO" id="GO:0003729">
    <property type="term" value="F:mRNA binding"/>
    <property type="evidence" value="ECO:0007669"/>
    <property type="project" value="InterPro"/>
</dbReference>
<keyword evidence="9" id="KW-1185">Reference proteome</keyword>
<keyword evidence="6" id="KW-0694">RNA-binding</keyword>
<dbReference type="Proteomes" id="UP000316778">
    <property type="component" value="Unassembled WGS sequence"/>
</dbReference>